<protein>
    <recommendedName>
        <fullName evidence="4">Yip1 domain-containing protein</fullName>
    </recommendedName>
</protein>
<keyword evidence="1" id="KW-0812">Transmembrane</keyword>
<reference evidence="2 3" key="1">
    <citation type="submission" date="2014-06" db="EMBL/GenBank/DDBJ databases">
        <title>Draft genome sequence of Bacillus gaemokensis JCM 15801 (MCCC 1A00707).</title>
        <authorList>
            <person name="Lai Q."/>
            <person name="Liu Y."/>
            <person name="Shao Z."/>
        </authorList>
    </citation>
    <scope>NUCLEOTIDE SEQUENCE [LARGE SCALE GENOMIC DNA]</scope>
    <source>
        <strain evidence="2 3">JCM 15801</strain>
    </source>
</reference>
<dbReference type="AlphaFoldDB" id="A0A073KDH2"/>
<feature type="transmembrane region" description="Helical" evidence="1">
    <location>
        <begin position="125"/>
        <end position="145"/>
    </location>
</feature>
<accession>A0A073KDH2</accession>
<feature type="transmembrane region" description="Helical" evidence="1">
    <location>
        <begin position="12"/>
        <end position="32"/>
    </location>
</feature>
<dbReference type="OrthoDB" id="2943731at2"/>
<feature type="transmembrane region" description="Helical" evidence="1">
    <location>
        <begin position="52"/>
        <end position="84"/>
    </location>
</feature>
<evidence type="ECO:0008006" key="4">
    <source>
        <dbReference type="Google" id="ProtNLM"/>
    </source>
</evidence>
<evidence type="ECO:0000256" key="1">
    <source>
        <dbReference type="SAM" id="Phobius"/>
    </source>
</evidence>
<feature type="transmembrane region" description="Helical" evidence="1">
    <location>
        <begin position="96"/>
        <end position="119"/>
    </location>
</feature>
<gene>
    <name evidence="2" type="ORF">BAGA_29720</name>
</gene>
<dbReference type="STRING" id="574375.AZF08_21755"/>
<proteinExistence type="predicted"/>
<sequence length="177" mass="20293">MINWIKNNKFATYILFGISFVLSIISVSLSIYTDIGLKEVQDVINMINTEGAPAIAIMGIIFVIILFYVIVQLFFGALITHLIAKFIFKIPIEFKIFYRVFLIFSSFLSLIVIWELFVYKDYSGFIFLIINPFLILSLIVMFVLLKVLANINSLKPLLFTIFVFISYLIFSKISLGG</sequence>
<dbReference type="EMBL" id="JOTM01000096">
    <property type="protein sequence ID" value="KEK20358.1"/>
    <property type="molecule type" value="Genomic_DNA"/>
</dbReference>
<keyword evidence="1" id="KW-0472">Membrane</keyword>
<feature type="transmembrane region" description="Helical" evidence="1">
    <location>
        <begin position="157"/>
        <end position="175"/>
    </location>
</feature>
<organism evidence="2 3">
    <name type="scientific">Bacillus gaemokensis</name>
    <dbReference type="NCBI Taxonomy" id="574375"/>
    <lineage>
        <taxon>Bacteria</taxon>
        <taxon>Bacillati</taxon>
        <taxon>Bacillota</taxon>
        <taxon>Bacilli</taxon>
        <taxon>Bacillales</taxon>
        <taxon>Bacillaceae</taxon>
        <taxon>Bacillus</taxon>
        <taxon>Bacillus cereus group</taxon>
    </lineage>
</organism>
<evidence type="ECO:0000313" key="3">
    <source>
        <dbReference type="Proteomes" id="UP000027778"/>
    </source>
</evidence>
<comment type="caution">
    <text evidence="2">The sequence shown here is derived from an EMBL/GenBank/DDBJ whole genome shotgun (WGS) entry which is preliminary data.</text>
</comment>
<dbReference type="Proteomes" id="UP000027778">
    <property type="component" value="Unassembled WGS sequence"/>
</dbReference>
<dbReference type="RefSeq" id="WP_033679176.1">
    <property type="nucleotide sequence ID" value="NZ_JOTM01000096.1"/>
</dbReference>
<keyword evidence="1" id="KW-1133">Transmembrane helix</keyword>
<keyword evidence="3" id="KW-1185">Reference proteome</keyword>
<name>A0A073KDH2_9BACI</name>
<evidence type="ECO:0000313" key="2">
    <source>
        <dbReference type="EMBL" id="KEK20358.1"/>
    </source>
</evidence>